<reference evidence="1 2" key="1">
    <citation type="journal article" date="2020" name="Mol. Biol. Evol.">
        <title>Distinct Expression and Methylation Patterns for Genes with Different Fates following a Single Whole-Genome Duplication in Flowering Plants.</title>
        <authorList>
            <person name="Shi T."/>
            <person name="Rahmani R.S."/>
            <person name="Gugger P.F."/>
            <person name="Wang M."/>
            <person name="Li H."/>
            <person name="Zhang Y."/>
            <person name="Li Z."/>
            <person name="Wang Q."/>
            <person name="Van de Peer Y."/>
            <person name="Marchal K."/>
            <person name="Chen J."/>
        </authorList>
    </citation>
    <scope>NUCLEOTIDE SEQUENCE [LARGE SCALE GENOMIC DNA]</scope>
    <source>
        <tissue evidence="1">Leaf</tissue>
    </source>
</reference>
<evidence type="ECO:0000313" key="2">
    <source>
        <dbReference type="Proteomes" id="UP000607653"/>
    </source>
</evidence>
<comment type="caution">
    <text evidence="1">The sequence shown here is derived from an EMBL/GenBank/DDBJ whole genome shotgun (WGS) entry which is preliminary data.</text>
</comment>
<protein>
    <submittedName>
        <fullName evidence="1">Uncharacterized protein</fullName>
    </submittedName>
</protein>
<evidence type="ECO:0000313" key="1">
    <source>
        <dbReference type="EMBL" id="DAD18740.1"/>
    </source>
</evidence>
<gene>
    <name evidence="1" type="ORF">HUJ06_020203</name>
</gene>
<sequence length="80" mass="9177">MNERGGDAKKTKWPVIKPKRDLQITRLRDTHLFTVFRCRVSSLLLNLGRSLKLQNLLVSSTKGVLVQQKGKRIETTIAFQ</sequence>
<dbReference type="AlphaFoldDB" id="A0A822XEI6"/>
<name>A0A822XEI6_NELNU</name>
<accession>A0A822XEI6</accession>
<proteinExistence type="predicted"/>
<dbReference type="Proteomes" id="UP000607653">
    <property type="component" value="Unassembled WGS sequence"/>
</dbReference>
<organism evidence="1 2">
    <name type="scientific">Nelumbo nucifera</name>
    <name type="common">Sacred lotus</name>
    <dbReference type="NCBI Taxonomy" id="4432"/>
    <lineage>
        <taxon>Eukaryota</taxon>
        <taxon>Viridiplantae</taxon>
        <taxon>Streptophyta</taxon>
        <taxon>Embryophyta</taxon>
        <taxon>Tracheophyta</taxon>
        <taxon>Spermatophyta</taxon>
        <taxon>Magnoliopsida</taxon>
        <taxon>Proteales</taxon>
        <taxon>Nelumbonaceae</taxon>
        <taxon>Nelumbo</taxon>
    </lineage>
</organism>
<keyword evidence="2" id="KW-1185">Reference proteome</keyword>
<dbReference type="EMBL" id="DUZY01000001">
    <property type="protein sequence ID" value="DAD18740.1"/>
    <property type="molecule type" value="Genomic_DNA"/>
</dbReference>